<dbReference type="InterPro" id="IPR008927">
    <property type="entry name" value="6-PGluconate_DH-like_C_sf"/>
</dbReference>
<evidence type="ECO:0000256" key="8">
    <source>
        <dbReference type="ARBA" id="ARBA00032024"/>
    </source>
</evidence>
<dbReference type="EMBL" id="CP117255">
    <property type="protein sequence ID" value="WFR96638.1"/>
    <property type="molecule type" value="Genomic_DNA"/>
</dbReference>
<evidence type="ECO:0000259" key="11">
    <source>
        <dbReference type="Pfam" id="PF02558"/>
    </source>
</evidence>
<dbReference type="GO" id="GO:0008677">
    <property type="term" value="F:2-dehydropantoate 2-reductase activity"/>
    <property type="evidence" value="ECO:0007669"/>
    <property type="project" value="UniProtKB-EC"/>
</dbReference>
<dbReference type="InterPro" id="IPR051402">
    <property type="entry name" value="KPR-Related"/>
</dbReference>
<dbReference type="Pfam" id="PF08546">
    <property type="entry name" value="ApbA_C"/>
    <property type="match status" value="1"/>
</dbReference>
<dbReference type="GO" id="GO:0015940">
    <property type="term" value="P:pantothenate biosynthetic process"/>
    <property type="evidence" value="ECO:0007669"/>
    <property type="project" value="UniProtKB-KW"/>
</dbReference>
<proteinExistence type="inferred from homology"/>
<evidence type="ECO:0000256" key="4">
    <source>
        <dbReference type="ARBA" id="ARBA00019465"/>
    </source>
</evidence>
<evidence type="ECO:0000256" key="6">
    <source>
        <dbReference type="ARBA" id="ARBA00022857"/>
    </source>
</evidence>
<dbReference type="FunFam" id="1.10.1040.10:FF:000017">
    <property type="entry name" value="2-dehydropantoate 2-reductase"/>
    <property type="match status" value="1"/>
</dbReference>
<comment type="pathway">
    <text evidence="1 10">Cofactor biosynthesis; (R)-pantothenate biosynthesis; (R)-pantoate from 3-methyl-2-oxobutanoate: step 2/2.</text>
</comment>
<evidence type="ECO:0000256" key="2">
    <source>
        <dbReference type="ARBA" id="ARBA00007870"/>
    </source>
</evidence>
<evidence type="ECO:0000256" key="1">
    <source>
        <dbReference type="ARBA" id="ARBA00004994"/>
    </source>
</evidence>
<sequence>MPSSSIKTVCIYGAGALGGGIATRLASGALAGVTVSVVARGVHLDAIRQHGLKLWTAGATEPLTVQVHATDDASTLPAQDLVITGLKGHQLGGAAAGISGLLHATTRVVMVLNGIPWWYFHRDTQSKHTETQFEELDIGGALWRSVGPDRVIGCVAHQGAEVTAPGEIHLSNDGRFVLGEPSGENTADLQAITQLMTSGGLNVSTTPLIRNEIWSKLMGNAAFNPISALTRARMSDIMADPALANMVAQVMTEVKAVGEALGASFTMSVEQRLEQSKRIGDVRTSMLQDLLAGKALEITPLIGMVVSCGRLSGVATPTCEALLALVTQLDRENRRCSG</sequence>
<dbReference type="NCBIfam" id="TIGR00745">
    <property type="entry name" value="apbA_panE"/>
    <property type="match status" value="1"/>
</dbReference>
<dbReference type="AlphaFoldDB" id="A0AAF1KRV5"/>
<dbReference type="InterPro" id="IPR003710">
    <property type="entry name" value="ApbA"/>
</dbReference>
<evidence type="ECO:0000259" key="12">
    <source>
        <dbReference type="Pfam" id="PF08546"/>
    </source>
</evidence>
<evidence type="ECO:0000256" key="5">
    <source>
        <dbReference type="ARBA" id="ARBA00022655"/>
    </source>
</evidence>
<dbReference type="Pfam" id="PF02558">
    <property type="entry name" value="ApbA"/>
    <property type="match status" value="1"/>
</dbReference>
<name>A0AAF1KRV5_9HYPH</name>
<dbReference type="PANTHER" id="PTHR21708:SF45">
    <property type="entry name" value="2-DEHYDROPANTOATE 2-REDUCTASE"/>
    <property type="match status" value="1"/>
</dbReference>
<keyword evidence="14" id="KW-1185">Reference proteome</keyword>
<dbReference type="Proteomes" id="UP000249499">
    <property type="component" value="Chromosome"/>
</dbReference>
<dbReference type="KEGG" id="rtu:PR017_05810"/>
<reference evidence="13 14" key="1">
    <citation type="journal article" date="2018" name="Sci. Rep.">
        <title>Rhizobium tumorigenes sp. nov., a novel plant tumorigenic bacterium isolated from cane gall tumors on thornless blackberry.</title>
        <authorList>
            <person name="Kuzmanovi N."/>
            <person name="Smalla K."/>
            <person name="Gronow S."/>
            <person name="PuBawska J."/>
        </authorList>
    </citation>
    <scope>NUCLEOTIDE SEQUENCE [LARGE SCALE GENOMIC DNA]</scope>
    <source>
        <strain evidence="13 14">1078</strain>
    </source>
</reference>
<dbReference type="InterPro" id="IPR013328">
    <property type="entry name" value="6PGD_dom2"/>
</dbReference>
<dbReference type="InterPro" id="IPR013752">
    <property type="entry name" value="KPA_reductase"/>
</dbReference>
<evidence type="ECO:0000313" key="13">
    <source>
        <dbReference type="EMBL" id="WFR96638.1"/>
    </source>
</evidence>
<dbReference type="Gene3D" id="3.40.50.720">
    <property type="entry name" value="NAD(P)-binding Rossmann-like Domain"/>
    <property type="match status" value="1"/>
</dbReference>
<keyword evidence="7 10" id="KW-0560">Oxidoreductase</keyword>
<evidence type="ECO:0000256" key="9">
    <source>
        <dbReference type="ARBA" id="ARBA00048793"/>
    </source>
</evidence>
<feature type="domain" description="Ketopantoate reductase C-terminal" evidence="12">
    <location>
        <begin position="209"/>
        <end position="328"/>
    </location>
</feature>
<comment type="catalytic activity">
    <reaction evidence="9 10">
        <text>(R)-pantoate + NADP(+) = 2-dehydropantoate + NADPH + H(+)</text>
        <dbReference type="Rhea" id="RHEA:16233"/>
        <dbReference type="ChEBI" id="CHEBI:11561"/>
        <dbReference type="ChEBI" id="CHEBI:15378"/>
        <dbReference type="ChEBI" id="CHEBI:15980"/>
        <dbReference type="ChEBI" id="CHEBI:57783"/>
        <dbReference type="ChEBI" id="CHEBI:58349"/>
        <dbReference type="EC" id="1.1.1.169"/>
    </reaction>
</comment>
<dbReference type="InterPro" id="IPR036291">
    <property type="entry name" value="NAD(P)-bd_dom_sf"/>
</dbReference>
<comment type="function">
    <text evidence="10">Catalyzes the NADPH-dependent reduction of ketopantoate into pantoic acid.</text>
</comment>
<evidence type="ECO:0000256" key="10">
    <source>
        <dbReference type="RuleBase" id="RU362068"/>
    </source>
</evidence>
<dbReference type="SUPFAM" id="SSF48179">
    <property type="entry name" value="6-phosphogluconate dehydrogenase C-terminal domain-like"/>
    <property type="match status" value="1"/>
</dbReference>
<dbReference type="EC" id="1.1.1.169" evidence="3 10"/>
<dbReference type="RefSeq" id="WP_111220710.1">
    <property type="nucleotide sequence ID" value="NZ_CP117255.1"/>
</dbReference>
<dbReference type="NCBIfam" id="NF005089">
    <property type="entry name" value="PRK06522.1-4"/>
    <property type="match status" value="1"/>
</dbReference>
<feature type="domain" description="Ketopantoate reductase N-terminal" evidence="11">
    <location>
        <begin position="9"/>
        <end position="181"/>
    </location>
</feature>
<keyword evidence="6 10" id="KW-0521">NADP</keyword>
<comment type="similarity">
    <text evidence="2 10">Belongs to the ketopantoate reductase family.</text>
</comment>
<evidence type="ECO:0000313" key="14">
    <source>
        <dbReference type="Proteomes" id="UP000249499"/>
    </source>
</evidence>
<keyword evidence="5 10" id="KW-0566">Pantothenate biosynthesis</keyword>
<dbReference type="InterPro" id="IPR013332">
    <property type="entry name" value="KPR_N"/>
</dbReference>
<dbReference type="SUPFAM" id="SSF51735">
    <property type="entry name" value="NAD(P)-binding Rossmann-fold domains"/>
    <property type="match status" value="1"/>
</dbReference>
<dbReference type="Gene3D" id="1.10.1040.10">
    <property type="entry name" value="N-(1-d-carboxylethyl)-l-norvaline Dehydrogenase, domain 2"/>
    <property type="match status" value="1"/>
</dbReference>
<evidence type="ECO:0000256" key="3">
    <source>
        <dbReference type="ARBA" id="ARBA00013014"/>
    </source>
</evidence>
<dbReference type="GO" id="GO:0005737">
    <property type="term" value="C:cytoplasm"/>
    <property type="evidence" value="ECO:0007669"/>
    <property type="project" value="TreeGrafter"/>
</dbReference>
<gene>
    <name evidence="13" type="ORF">PR017_05810</name>
</gene>
<accession>A0AAF1KRV5</accession>
<dbReference type="PANTHER" id="PTHR21708">
    <property type="entry name" value="PROBABLE 2-DEHYDROPANTOATE 2-REDUCTASE"/>
    <property type="match status" value="1"/>
</dbReference>
<organism evidence="13 14">
    <name type="scientific">Rhizobium tumorigenes</name>
    <dbReference type="NCBI Taxonomy" id="2041385"/>
    <lineage>
        <taxon>Bacteria</taxon>
        <taxon>Pseudomonadati</taxon>
        <taxon>Pseudomonadota</taxon>
        <taxon>Alphaproteobacteria</taxon>
        <taxon>Hyphomicrobiales</taxon>
        <taxon>Rhizobiaceae</taxon>
        <taxon>Rhizobium/Agrobacterium group</taxon>
        <taxon>Rhizobium</taxon>
    </lineage>
</organism>
<reference evidence="14" key="2">
    <citation type="journal article" date="2023" name="MicrobiologyOpen">
        <title>Genomics of the tumorigenes clade of the family Rhizobiaceae and description of Rhizobium rhododendri sp. nov.</title>
        <authorList>
            <person name="Kuzmanovic N."/>
            <person name="diCenzo G.C."/>
            <person name="Bunk B."/>
            <person name="Sproeer C."/>
            <person name="Fruehling A."/>
            <person name="Neumann-Schaal M."/>
            <person name="Overmann J."/>
            <person name="Smalla K."/>
        </authorList>
    </citation>
    <scope>NUCLEOTIDE SEQUENCE [LARGE SCALE GENOMIC DNA]</scope>
    <source>
        <strain evidence="14">1078</strain>
    </source>
</reference>
<evidence type="ECO:0000256" key="7">
    <source>
        <dbReference type="ARBA" id="ARBA00023002"/>
    </source>
</evidence>
<protein>
    <recommendedName>
        <fullName evidence="4 10">2-dehydropantoate 2-reductase</fullName>
        <ecNumber evidence="3 10">1.1.1.169</ecNumber>
    </recommendedName>
    <alternativeName>
        <fullName evidence="8 10">Ketopantoate reductase</fullName>
    </alternativeName>
</protein>